<evidence type="ECO:0000256" key="5">
    <source>
        <dbReference type="ARBA" id="ARBA00022723"/>
    </source>
</evidence>
<proteinExistence type="inferred from homology"/>
<feature type="binding site" evidence="10">
    <location>
        <position position="27"/>
    </location>
    <ligand>
        <name>Mn(2+)</name>
        <dbReference type="ChEBI" id="CHEBI:29035"/>
    </ligand>
</feature>
<dbReference type="RefSeq" id="WP_093975488.1">
    <property type="nucleotide sequence ID" value="NZ_FXXQ01000014.1"/>
</dbReference>
<reference evidence="13 14" key="1">
    <citation type="submission" date="2017-05" db="EMBL/GenBank/DDBJ databases">
        <authorList>
            <person name="Song R."/>
            <person name="Chenine A.L."/>
            <person name="Ruprecht R.M."/>
        </authorList>
    </citation>
    <scope>NUCLEOTIDE SEQUENCE [LARGE SCALE GENOMIC DNA]</scope>
    <source>
        <strain evidence="13 14">CECT 8489</strain>
    </source>
</reference>
<dbReference type="Pfam" id="PF00293">
    <property type="entry name" value="NUDIX"/>
    <property type="match status" value="1"/>
</dbReference>
<evidence type="ECO:0000256" key="10">
    <source>
        <dbReference type="HAMAP-Rule" id="MF_00202"/>
    </source>
</evidence>
<keyword evidence="9 10" id="KW-0413">Isomerase</keyword>
<evidence type="ECO:0000256" key="4">
    <source>
        <dbReference type="ARBA" id="ARBA00022490"/>
    </source>
</evidence>
<comment type="catalytic activity">
    <reaction evidence="10">
        <text>isopentenyl diphosphate = dimethylallyl diphosphate</text>
        <dbReference type="Rhea" id="RHEA:23284"/>
        <dbReference type="ChEBI" id="CHEBI:57623"/>
        <dbReference type="ChEBI" id="CHEBI:128769"/>
        <dbReference type="EC" id="5.3.3.2"/>
    </reaction>
</comment>
<gene>
    <name evidence="10 13" type="primary">idi</name>
    <name evidence="13" type="ORF">BOA8489_03430</name>
</gene>
<dbReference type="GO" id="GO:0004452">
    <property type="term" value="F:isopentenyl-diphosphate delta-isomerase activity"/>
    <property type="evidence" value="ECO:0007669"/>
    <property type="project" value="UniProtKB-UniRule"/>
</dbReference>
<dbReference type="Gene3D" id="3.90.79.10">
    <property type="entry name" value="Nucleoside Triphosphate Pyrophosphohydrolase"/>
    <property type="match status" value="1"/>
</dbReference>
<evidence type="ECO:0000256" key="11">
    <source>
        <dbReference type="PIRSR" id="PIRSR018427-1"/>
    </source>
</evidence>
<accession>A0A238J4P1</accession>
<evidence type="ECO:0000256" key="6">
    <source>
        <dbReference type="ARBA" id="ARBA00022842"/>
    </source>
</evidence>
<evidence type="ECO:0000256" key="3">
    <source>
        <dbReference type="ARBA" id="ARBA00012057"/>
    </source>
</evidence>
<dbReference type="PANTHER" id="PTHR10885:SF0">
    <property type="entry name" value="ISOPENTENYL-DIPHOSPHATE DELTA-ISOMERASE"/>
    <property type="match status" value="1"/>
</dbReference>
<dbReference type="InterPro" id="IPR000086">
    <property type="entry name" value="NUDIX_hydrolase_dom"/>
</dbReference>
<dbReference type="UniPathway" id="UPA00059">
    <property type="reaction ID" value="UER00104"/>
</dbReference>
<dbReference type="NCBIfam" id="TIGR02150">
    <property type="entry name" value="IPP_isom_1"/>
    <property type="match status" value="1"/>
</dbReference>
<sequence>MSIETDYSKIGAWVDGELSPVDKLYAHRMGLRHRAVSVFVTRGHETLLQRRALDKYHTPGLWTNTCCTHPLWNEEAETCAVRRLNEEMGITGLVPEFRQTLEYRADVGKGMVEHEVVDIFAAKWRESVHLSPNPEEVADTSWISFDELGHAIKSHPERFTPWLRIYMDDEHRVGVLGC</sequence>
<feature type="binding site" evidence="10">
    <location>
        <position position="115"/>
    </location>
    <ligand>
        <name>Mn(2+)</name>
        <dbReference type="ChEBI" id="CHEBI:29035"/>
    </ligand>
</feature>
<comment type="cofactor">
    <cofactor evidence="10">
        <name>Mg(2+)</name>
        <dbReference type="ChEBI" id="CHEBI:18420"/>
    </cofactor>
    <text evidence="10">Binds 1 Mg(2+) ion per subunit. The magnesium ion binds only when substrate is bound.</text>
</comment>
<evidence type="ECO:0000259" key="12">
    <source>
        <dbReference type="PROSITE" id="PS51462"/>
    </source>
</evidence>
<dbReference type="PROSITE" id="PS51462">
    <property type="entry name" value="NUDIX"/>
    <property type="match status" value="1"/>
</dbReference>
<dbReference type="InterPro" id="IPR011876">
    <property type="entry name" value="IsopentenylPP_isomerase_typ1"/>
</dbReference>
<dbReference type="CDD" id="cd02885">
    <property type="entry name" value="NUDIX_IPP_Isomerase"/>
    <property type="match status" value="1"/>
</dbReference>
<feature type="binding site" evidence="10">
    <location>
        <position position="87"/>
    </location>
    <ligand>
        <name>Mg(2+)</name>
        <dbReference type="ChEBI" id="CHEBI:18420"/>
    </ligand>
</feature>
<evidence type="ECO:0000256" key="7">
    <source>
        <dbReference type="ARBA" id="ARBA00023211"/>
    </source>
</evidence>
<dbReference type="HAMAP" id="MF_00202">
    <property type="entry name" value="Idi"/>
    <property type="match status" value="1"/>
</dbReference>
<keyword evidence="8 10" id="KW-0414">Isoprene biosynthesis</keyword>
<keyword evidence="5 10" id="KW-0479">Metal-binding</keyword>
<comment type="subcellular location">
    <subcellularLocation>
        <location evidence="10">Cytoplasm</location>
    </subcellularLocation>
</comment>
<keyword evidence="7 10" id="KW-0464">Manganese</keyword>
<comment type="pathway">
    <text evidence="1 10">Isoprenoid biosynthesis; dimethylallyl diphosphate biosynthesis; dimethylallyl diphosphate from isopentenyl diphosphate: step 1/1.</text>
</comment>
<dbReference type="GO" id="GO:0050992">
    <property type="term" value="P:dimethylallyl diphosphate biosynthetic process"/>
    <property type="evidence" value="ECO:0007669"/>
    <property type="project" value="UniProtKB-UniRule"/>
</dbReference>
<comment type="function">
    <text evidence="10">Catalyzes the 1,3-allylic rearrangement of the homoallylic substrate isopentenyl (IPP) to its highly electrophilic allylic isomer, dimethylallyl diphosphate (DMAPP).</text>
</comment>
<organism evidence="13 14">
    <name type="scientific">Boseongicola aestuarii</name>
    <dbReference type="NCBI Taxonomy" id="1470561"/>
    <lineage>
        <taxon>Bacteria</taxon>
        <taxon>Pseudomonadati</taxon>
        <taxon>Pseudomonadota</taxon>
        <taxon>Alphaproteobacteria</taxon>
        <taxon>Rhodobacterales</taxon>
        <taxon>Paracoccaceae</taxon>
        <taxon>Boseongicola</taxon>
    </lineage>
</organism>
<feature type="binding site" evidence="10">
    <location>
        <position position="113"/>
    </location>
    <ligand>
        <name>Mn(2+)</name>
        <dbReference type="ChEBI" id="CHEBI:29035"/>
    </ligand>
</feature>
<dbReference type="GO" id="GO:0005737">
    <property type="term" value="C:cytoplasm"/>
    <property type="evidence" value="ECO:0007669"/>
    <property type="project" value="UniProtKB-SubCell"/>
</dbReference>
<dbReference type="AlphaFoldDB" id="A0A238J4P1"/>
<comment type="similarity">
    <text evidence="2 10">Belongs to the IPP isomerase type 1 family.</text>
</comment>
<evidence type="ECO:0000256" key="2">
    <source>
        <dbReference type="ARBA" id="ARBA00007579"/>
    </source>
</evidence>
<feature type="active site" evidence="10 11">
    <location>
        <position position="115"/>
    </location>
</feature>
<dbReference type="EC" id="5.3.3.2" evidence="3 10"/>
<feature type="active site" evidence="10 11">
    <location>
        <position position="67"/>
    </location>
</feature>
<evidence type="ECO:0000256" key="8">
    <source>
        <dbReference type="ARBA" id="ARBA00023229"/>
    </source>
</evidence>
<dbReference type="SUPFAM" id="SSF55811">
    <property type="entry name" value="Nudix"/>
    <property type="match status" value="1"/>
</dbReference>
<keyword evidence="14" id="KW-1185">Reference proteome</keyword>
<evidence type="ECO:0000313" key="13">
    <source>
        <dbReference type="EMBL" id="SMX25291.1"/>
    </source>
</evidence>
<feature type="binding site" evidence="10">
    <location>
        <position position="69"/>
    </location>
    <ligand>
        <name>Mn(2+)</name>
        <dbReference type="ChEBI" id="CHEBI:29035"/>
    </ligand>
</feature>
<dbReference type="PIRSF" id="PIRSF018427">
    <property type="entry name" value="Isopntndiph_ism"/>
    <property type="match status" value="1"/>
</dbReference>
<evidence type="ECO:0000313" key="14">
    <source>
        <dbReference type="Proteomes" id="UP000201838"/>
    </source>
</evidence>
<keyword evidence="4 10" id="KW-0963">Cytoplasm</keyword>
<feature type="domain" description="Nudix hydrolase" evidence="12">
    <location>
        <begin position="31"/>
        <end position="165"/>
    </location>
</feature>
<comment type="cofactor">
    <cofactor evidence="10">
        <name>Mn(2+)</name>
        <dbReference type="ChEBI" id="CHEBI:29035"/>
    </cofactor>
    <text evidence="10">Binds 1 Mn(2+) ion per subunit.</text>
</comment>
<dbReference type="OrthoDB" id="9809458at2"/>
<dbReference type="GO" id="GO:0009240">
    <property type="term" value="P:isopentenyl diphosphate biosynthetic process"/>
    <property type="evidence" value="ECO:0007669"/>
    <property type="project" value="TreeGrafter"/>
</dbReference>
<dbReference type="InterPro" id="IPR015797">
    <property type="entry name" value="NUDIX_hydrolase-like_dom_sf"/>
</dbReference>
<dbReference type="InterPro" id="IPR056375">
    <property type="entry name" value="Idi_bact"/>
</dbReference>
<dbReference type="GO" id="GO:0046872">
    <property type="term" value="F:metal ion binding"/>
    <property type="evidence" value="ECO:0007669"/>
    <property type="project" value="UniProtKB-KW"/>
</dbReference>
<keyword evidence="6 10" id="KW-0460">Magnesium</keyword>
<dbReference type="EMBL" id="FXXQ01000014">
    <property type="protein sequence ID" value="SMX25291.1"/>
    <property type="molecule type" value="Genomic_DNA"/>
</dbReference>
<protein>
    <recommendedName>
        <fullName evidence="3 10">Isopentenyl-diphosphate Delta-isomerase</fullName>
        <shortName evidence="10">IPP isomerase</shortName>
        <ecNumber evidence="3 10">5.3.3.2</ecNumber>
    </recommendedName>
    <alternativeName>
        <fullName evidence="10">IPP:DMAPP isomerase</fullName>
    </alternativeName>
    <alternativeName>
        <fullName evidence="10">Isopentenyl pyrophosphate isomerase</fullName>
    </alternativeName>
</protein>
<dbReference type="NCBIfam" id="NF002995">
    <property type="entry name" value="PRK03759.1"/>
    <property type="match status" value="1"/>
</dbReference>
<feature type="binding site" evidence="10">
    <location>
        <position position="33"/>
    </location>
    <ligand>
        <name>Mn(2+)</name>
        <dbReference type="ChEBI" id="CHEBI:29035"/>
    </ligand>
</feature>
<evidence type="ECO:0000256" key="1">
    <source>
        <dbReference type="ARBA" id="ARBA00004826"/>
    </source>
</evidence>
<dbReference type="Proteomes" id="UP000201838">
    <property type="component" value="Unassembled WGS sequence"/>
</dbReference>
<evidence type="ECO:0000256" key="9">
    <source>
        <dbReference type="ARBA" id="ARBA00023235"/>
    </source>
</evidence>
<dbReference type="PANTHER" id="PTHR10885">
    <property type="entry name" value="ISOPENTENYL-DIPHOSPHATE DELTA-ISOMERASE"/>
    <property type="match status" value="1"/>
</dbReference>
<name>A0A238J4P1_9RHOB</name>